<accession>A0A7I8DBB0</accession>
<keyword evidence="12 13" id="KW-0472">Membrane</keyword>
<evidence type="ECO:0000256" key="4">
    <source>
        <dbReference type="ARBA" id="ARBA00022475"/>
    </source>
</evidence>
<dbReference type="EMBL" id="AP023366">
    <property type="protein sequence ID" value="BCJ85800.1"/>
    <property type="molecule type" value="Genomic_DNA"/>
</dbReference>
<dbReference type="InterPro" id="IPR008915">
    <property type="entry name" value="Peptidase_M50"/>
</dbReference>
<evidence type="ECO:0000256" key="9">
    <source>
        <dbReference type="ARBA" id="ARBA00022833"/>
    </source>
</evidence>
<evidence type="ECO:0000256" key="8">
    <source>
        <dbReference type="ARBA" id="ARBA00022801"/>
    </source>
</evidence>
<proteinExistence type="inferred from homology"/>
<evidence type="ECO:0000256" key="5">
    <source>
        <dbReference type="ARBA" id="ARBA00022670"/>
    </source>
</evidence>
<dbReference type="Proteomes" id="UP000593802">
    <property type="component" value="Chromosome"/>
</dbReference>
<comment type="subcellular location">
    <subcellularLocation>
        <location evidence="2">Cell membrane</location>
        <topology evidence="2">Multi-pass membrane protein</topology>
    </subcellularLocation>
</comment>
<evidence type="ECO:0000256" key="1">
    <source>
        <dbReference type="ARBA" id="ARBA00001947"/>
    </source>
</evidence>
<dbReference type="RefSeq" id="WP_200759873.1">
    <property type="nucleotide sequence ID" value="NZ_AP023366.1"/>
</dbReference>
<evidence type="ECO:0000259" key="14">
    <source>
        <dbReference type="Pfam" id="PF02163"/>
    </source>
</evidence>
<sequence length="201" mass="22639">MFNFDWQRILFMSIAFLIGAAVHEAAHAWSAYRLGDPTPAKDGRLTLNPFVHIDAFGFLILILTGFGWAKPVITNPSMFRGNRRFGMLQVAIAGPIANLLLAALFALIAQAGIPYFNFESPIVFYVVYINVLLFVFNLIPLYPLDGEKVLRSIVPIRQLGFFYKMETYGPYIILLLAFTGLIRFIYPLIYGVMRVLGVPIV</sequence>
<evidence type="ECO:0000313" key="16">
    <source>
        <dbReference type="Proteomes" id="UP000593802"/>
    </source>
</evidence>
<keyword evidence="10 13" id="KW-1133">Transmembrane helix</keyword>
<feature type="transmembrane region" description="Helical" evidence="13">
    <location>
        <begin position="122"/>
        <end position="144"/>
    </location>
</feature>
<name>A0A7I8DBB0_9BACL</name>
<evidence type="ECO:0000256" key="3">
    <source>
        <dbReference type="ARBA" id="ARBA00007931"/>
    </source>
</evidence>
<dbReference type="KEGG" id="eff:skT53_07850"/>
<dbReference type="GO" id="GO:0046872">
    <property type="term" value="F:metal ion binding"/>
    <property type="evidence" value="ECO:0007669"/>
    <property type="project" value="UniProtKB-KW"/>
</dbReference>
<keyword evidence="9" id="KW-0862">Zinc</keyword>
<gene>
    <name evidence="15" type="ORF">skT53_07850</name>
</gene>
<dbReference type="CDD" id="cd06158">
    <property type="entry name" value="S2P-M50_like_1"/>
    <property type="match status" value="1"/>
</dbReference>
<feature type="domain" description="Peptidase M50" evidence="14">
    <location>
        <begin position="122"/>
        <end position="159"/>
    </location>
</feature>
<dbReference type="AlphaFoldDB" id="A0A7I8DBB0"/>
<organism evidence="15 16">
    <name type="scientific">Effusibacillus dendaii</name>
    <dbReference type="NCBI Taxonomy" id="2743772"/>
    <lineage>
        <taxon>Bacteria</taxon>
        <taxon>Bacillati</taxon>
        <taxon>Bacillota</taxon>
        <taxon>Bacilli</taxon>
        <taxon>Bacillales</taxon>
        <taxon>Alicyclobacillaceae</taxon>
        <taxon>Effusibacillus</taxon>
    </lineage>
</organism>
<evidence type="ECO:0000256" key="2">
    <source>
        <dbReference type="ARBA" id="ARBA00004651"/>
    </source>
</evidence>
<evidence type="ECO:0000256" key="12">
    <source>
        <dbReference type="ARBA" id="ARBA00023136"/>
    </source>
</evidence>
<dbReference type="GO" id="GO:0005886">
    <property type="term" value="C:plasma membrane"/>
    <property type="evidence" value="ECO:0007669"/>
    <property type="project" value="UniProtKB-SubCell"/>
</dbReference>
<keyword evidence="16" id="KW-1185">Reference proteome</keyword>
<protein>
    <submittedName>
        <fullName evidence="15">Peptidase M50</fullName>
    </submittedName>
</protein>
<dbReference type="GO" id="GO:0006508">
    <property type="term" value="P:proteolysis"/>
    <property type="evidence" value="ECO:0007669"/>
    <property type="project" value="UniProtKB-KW"/>
</dbReference>
<dbReference type="InterPro" id="IPR052348">
    <property type="entry name" value="Metallopeptidase_M50B"/>
</dbReference>
<keyword evidence="8" id="KW-0378">Hydrolase</keyword>
<evidence type="ECO:0000256" key="13">
    <source>
        <dbReference type="SAM" id="Phobius"/>
    </source>
</evidence>
<dbReference type="GO" id="GO:0008237">
    <property type="term" value="F:metallopeptidase activity"/>
    <property type="evidence" value="ECO:0007669"/>
    <property type="project" value="UniProtKB-KW"/>
</dbReference>
<evidence type="ECO:0000256" key="11">
    <source>
        <dbReference type="ARBA" id="ARBA00023049"/>
    </source>
</evidence>
<dbReference type="PANTHER" id="PTHR35864:SF1">
    <property type="entry name" value="ZINC METALLOPROTEASE YWHC-RELATED"/>
    <property type="match status" value="1"/>
</dbReference>
<keyword evidence="4" id="KW-1003">Cell membrane</keyword>
<dbReference type="Pfam" id="PF02163">
    <property type="entry name" value="Peptidase_M50"/>
    <property type="match status" value="1"/>
</dbReference>
<evidence type="ECO:0000256" key="6">
    <source>
        <dbReference type="ARBA" id="ARBA00022692"/>
    </source>
</evidence>
<evidence type="ECO:0000256" key="7">
    <source>
        <dbReference type="ARBA" id="ARBA00022723"/>
    </source>
</evidence>
<feature type="transmembrane region" description="Helical" evidence="13">
    <location>
        <begin position="165"/>
        <end position="186"/>
    </location>
</feature>
<dbReference type="InterPro" id="IPR044537">
    <property type="entry name" value="Rip2-like"/>
</dbReference>
<dbReference type="PANTHER" id="PTHR35864">
    <property type="entry name" value="ZINC METALLOPROTEASE MJ0611-RELATED"/>
    <property type="match status" value="1"/>
</dbReference>
<keyword evidence="6 13" id="KW-0812">Transmembrane</keyword>
<keyword evidence="5" id="KW-0645">Protease</keyword>
<comment type="cofactor">
    <cofactor evidence="1">
        <name>Zn(2+)</name>
        <dbReference type="ChEBI" id="CHEBI:29105"/>
    </cofactor>
</comment>
<evidence type="ECO:0000256" key="10">
    <source>
        <dbReference type="ARBA" id="ARBA00022989"/>
    </source>
</evidence>
<keyword evidence="7" id="KW-0479">Metal-binding</keyword>
<keyword evidence="11" id="KW-0482">Metalloprotease</keyword>
<evidence type="ECO:0000313" key="15">
    <source>
        <dbReference type="EMBL" id="BCJ85800.1"/>
    </source>
</evidence>
<feature type="transmembrane region" description="Helical" evidence="13">
    <location>
        <begin position="49"/>
        <end position="69"/>
    </location>
</feature>
<comment type="similarity">
    <text evidence="3">Belongs to the peptidase M50B family.</text>
</comment>
<reference evidence="15 16" key="1">
    <citation type="submission" date="2020-08" db="EMBL/GenBank/DDBJ databases">
        <title>Complete Genome Sequence of Effusibacillus dendaii Strain skT53, Isolated from Farmland soil.</title>
        <authorList>
            <person name="Konishi T."/>
            <person name="Kawasaki H."/>
        </authorList>
    </citation>
    <scope>NUCLEOTIDE SEQUENCE [LARGE SCALE GENOMIC DNA]</scope>
    <source>
        <strain evidence="16">skT53</strain>
    </source>
</reference>
<feature type="transmembrane region" description="Helical" evidence="13">
    <location>
        <begin position="90"/>
        <end position="116"/>
    </location>
</feature>